<evidence type="ECO:0000256" key="2">
    <source>
        <dbReference type="ARBA" id="ARBA00022737"/>
    </source>
</evidence>
<gene>
    <name evidence="3" type="ORF">F3Y22_tig00111149pilonHSYRG00022</name>
</gene>
<dbReference type="GO" id="GO:0031930">
    <property type="term" value="P:mitochondria-nucleus signaling pathway"/>
    <property type="evidence" value="ECO:0007669"/>
    <property type="project" value="TreeGrafter"/>
</dbReference>
<evidence type="ECO:0000313" key="3">
    <source>
        <dbReference type="EMBL" id="KAE8684243.1"/>
    </source>
</evidence>
<dbReference type="Proteomes" id="UP000436088">
    <property type="component" value="Unassembled WGS sequence"/>
</dbReference>
<comment type="caution">
    <text evidence="3">The sequence shown here is derived from an EMBL/GenBank/DDBJ whole genome shotgun (WGS) entry which is preliminary data.</text>
</comment>
<dbReference type="GO" id="GO:0010019">
    <property type="term" value="P:chloroplast-nucleus signaling pathway"/>
    <property type="evidence" value="ECO:0007669"/>
    <property type="project" value="TreeGrafter"/>
</dbReference>
<name>A0A6A2YXV8_HIBSY</name>
<dbReference type="PANTHER" id="PTHR47936">
    <property type="entry name" value="PPR_LONG DOMAIN-CONTAINING PROTEIN"/>
    <property type="match status" value="1"/>
</dbReference>
<evidence type="ECO:0000313" key="4">
    <source>
        <dbReference type="Proteomes" id="UP000436088"/>
    </source>
</evidence>
<accession>A0A6A2YXV8</accession>
<dbReference type="InterPro" id="IPR002885">
    <property type="entry name" value="PPR_rpt"/>
</dbReference>
<keyword evidence="4" id="KW-1185">Reference proteome</keyword>
<protein>
    <submittedName>
        <fullName evidence="3">Detected protein of confused Function</fullName>
    </submittedName>
</protein>
<evidence type="ECO:0000256" key="1">
    <source>
        <dbReference type="ARBA" id="ARBA00007626"/>
    </source>
</evidence>
<dbReference type="PANTHER" id="PTHR47936:SF1">
    <property type="entry name" value="PENTATRICOPEPTIDE REPEAT-CONTAINING PROTEIN GUN1, CHLOROPLASTIC"/>
    <property type="match status" value="1"/>
</dbReference>
<organism evidence="3 4">
    <name type="scientific">Hibiscus syriacus</name>
    <name type="common">Rose of Sharon</name>
    <dbReference type="NCBI Taxonomy" id="106335"/>
    <lineage>
        <taxon>Eukaryota</taxon>
        <taxon>Viridiplantae</taxon>
        <taxon>Streptophyta</taxon>
        <taxon>Embryophyta</taxon>
        <taxon>Tracheophyta</taxon>
        <taxon>Spermatophyta</taxon>
        <taxon>Magnoliopsida</taxon>
        <taxon>eudicotyledons</taxon>
        <taxon>Gunneridae</taxon>
        <taxon>Pentapetalae</taxon>
        <taxon>rosids</taxon>
        <taxon>malvids</taxon>
        <taxon>Malvales</taxon>
        <taxon>Malvaceae</taxon>
        <taxon>Malvoideae</taxon>
        <taxon>Hibiscus</taxon>
    </lineage>
</organism>
<dbReference type="AlphaFoldDB" id="A0A6A2YXV8"/>
<sequence>MVLCLCMNLHLDDATNILEEMMETGEIPPLDSFVDVLNGFCVAERYDKAIRFLENNCDDLISPHKALLEGINKAYELLGRTIIRSVIPDCGTYAALVVGNCNLNKYKDDLELFYYIRCKFWVLDSKCYSRLVERLCHLEKIEEAVEAVCDVGNEAVKPRSLAYYSGIFCSTSTYVTIMRALYKSERAKDVLVMFSQMVIGHCEVDAEAYCILIRNATTHALFIGSNVNVTRRGVPTYKKSIDEDNVSNILAEALGK</sequence>
<dbReference type="Gene3D" id="1.25.40.10">
    <property type="entry name" value="Tetratricopeptide repeat domain"/>
    <property type="match status" value="2"/>
</dbReference>
<dbReference type="InterPro" id="IPR011990">
    <property type="entry name" value="TPR-like_helical_dom_sf"/>
</dbReference>
<proteinExistence type="inferred from homology"/>
<dbReference type="Pfam" id="PF01535">
    <property type="entry name" value="PPR"/>
    <property type="match status" value="1"/>
</dbReference>
<dbReference type="EMBL" id="VEPZ02001247">
    <property type="protein sequence ID" value="KAE8684243.1"/>
    <property type="molecule type" value="Genomic_DNA"/>
</dbReference>
<comment type="similarity">
    <text evidence="1">Belongs to the PPR family. P subfamily.</text>
</comment>
<reference evidence="3" key="1">
    <citation type="submission" date="2019-09" db="EMBL/GenBank/DDBJ databases">
        <title>Draft genome information of white flower Hibiscus syriacus.</title>
        <authorList>
            <person name="Kim Y.-M."/>
        </authorList>
    </citation>
    <scope>NUCLEOTIDE SEQUENCE [LARGE SCALE GENOMIC DNA]</scope>
    <source>
        <strain evidence="3">YM2019G1</strain>
    </source>
</reference>
<dbReference type="GO" id="GO:0009507">
    <property type="term" value="C:chloroplast"/>
    <property type="evidence" value="ECO:0007669"/>
    <property type="project" value="TreeGrafter"/>
</dbReference>
<keyword evidence="2" id="KW-0677">Repeat</keyword>